<dbReference type="AlphaFoldDB" id="A0A382YU93"/>
<sequence length="45" mass="4677">MLRRDFLKLGLGGLALPDLLALRANAAGGAAGFGKAKSCIVLFCW</sequence>
<proteinExistence type="predicted"/>
<dbReference type="EMBL" id="UINC01178569">
    <property type="protein sequence ID" value="SVD86794.1"/>
    <property type="molecule type" value="Genomic_DNA"/>
</dbReference>
<evidence type="ECO:0008006" key="2">
    <source>
        <dbReference type="Google" id="ProtNLM"/>
    </source>
</evidence>
<protein>
    <recommendedName>
        <fullName evidence="2">DUF1501 domain-containing protein</fullName>
    </recommendedName>
</protein>
<organism evidence="1">
    <name type="scientific">marine metagenome</name>
    <dbReference type="NCBI Taxonomy" id="408172"/>
    <lineage>
        <taxon>unclassified sequences</taxon>
        <taxon>metagenomes</taxon>
        <taxon>ecological metagenomes</taxon>
    </lineage>
</organism>
<accession>A0A382YU93</accession>
<gene>
    <name evidence="1" type="ORF">METZ01_LOCUS439648</name>
</gene>
<feature type="non-terminal residue" evidence="1">
    <location>
        <position position="45"/>
    </location>
</feature>
<name>A0A382YU93_9ZZZZ</name>
<reference evidence="1" key="1">
    <citation type="submission" date="2018-05" db="EMBL/GenBank/DDBJ databases">
        <authorList>
            <person name="Lanie J.A."/>
            <person name="Ng W.-L."/>
            <person name="Kazmierczak K.M."/>
            <person name="Andrzejewski T.M."/>
            <person name="Davidsen T.M."/>
            <person name="Wayne K.J."/>
            <person name="Tettelin H."/>
            <person name="Glass J.I."/>
            <person name="Rusch D."/>
            <person name="Podicherti R."/>
            <person name="Tsui H.-C.T."/>
            <person name="Winkler M.E."/>
        </authorList>
    </citation>
    <scope>NUCLEOTIDE SEQUENCE</scope>
</reference>
<evidence type="ECO:0000313" key="1">
    <source>
        <dbReference type="EMBL" id="SVD86794.1"/>
    </source>
</evidence>